<reference evidence="3 5" key="2">
    <citation type="submission" date="2017-06" db="EMBL/GenBank/DDBJ databases">
        <title>Identification of a new gene, sdsY, involved in staphylococcal internalization in non-professional phagocytic cells (NPPCs).</title>
        <authorList>
            <person name="Maali Y."/>
            <person name="Martins-Simoes P."/>
            <person name="Trouillet-Assant S."/>
            <person name="Laurent F."/>
            <person name="Diot A."/>
            <person name="Verhoeven P."/>
            <person name="Bouvard D."/>
            <person name="Vandenesch F."/>
            <person name="Bes M."/>
        </authorList>
    </citation>
    <scope>NUCLEOTIDE SEQUENCE [LARGE SCALE GENOMIC DNA]</scope>
    <source>
        <strain evidence="3 5">Heidy</strain>
    </source>
</reference>
<evidence type="ECO:0000313" key="2">
    <source>
        <dbReference type="EMBL" id="PCF50736.1"/>
    </source>
</evidence>
<dbReference type="Proteomes" id="UP000217473">
    <property type="component" value="Unassembled WGS sequence"/>
</dbReference>
<accession>A0AAX0QTK5</accession>
<dbReference type="InterPro" id="IPR010920">
    <property type="entry name" value="LSM_dom_sf"/>
</dbReference>
<proteinExistence type="predicted"/>
<dbReference type="Gene3D" id="2.30.30.100">
    <property type="match status" value="1"/>
</dbReference>
<feature type="domain" description="Sm" evidence="1">
    <location>
        <begin position="4"/>
        <end position="30"/>
    </location>
</feature>
<dbReference type="Proteomes" id="UP000266198">
    <property type="component" value="Unassembled WGS sequence"/>
</dbReference>
<dbReference type="EMBL" id="NIPK01000006">
    <property type="protein sequence ID" value="RIZ54782.1"/>
    <property type="molecule type" value="Genomic_DNA"/>
</dbReference>
<reference evidence="2 4" key="1">
    <citation type="journal article" date="2017" name="PLoS ONE">
        <title>Development of a real-time PCR for detection of Staphylococcus pseudintermedius using a novel automated comparison of whole-genome sequences.</title>
        <authorList>
            <person name="Verstappen K.M."/>
            <person name="Huijbregts L."/>
            <person name="Spaninks M."/>
            <person name="Wagenaar J.A."/>
            <person name="Fluit A.C."/>
            <person name="Duim B."/>
        </authorList>
    </citation>
    <scope>NUCLEOTIDE SEQUENCE [LARGE SCALE GENOMIC DNA]</scope>
    <source>
        <strain evidence="2 4">15S02591-1</strain>
    </source>
</reference>
<evidence type="ECO:0000259" key="1">
    <source>
        <dbReference type="Pfam" id="PF01423"/>
    </source>
</evidence>
<dbReference type="EMBL" id="MWUR01000007">
    <property type="protein sequence ID" value="PCF50736.1"/>
    <property type="molecule type" value="Genomic_DNA"/>
</dbReference>
<evidence type="ECO:0000313" key="3">
    <source>
        <dbReference type="EMBL" id="RIZ54782.1"/>
    </source>
</evidence>
<gene>
    <name evidence="2" type="ORF">B5C07_05835</name>
    <name evidence="3" type="ORF">CDL68_04540</name>
</gene>
<evidence type="ECO:0000313" key="5">
    <source>
        <dbReference type="Proteomes" id="UP000266198"/>
    </source>
</evidence>
<dbReference type="RefSeq" id="WP_096596791.1">
    <property type="nucleotide sequence ID" value="NZ_LR134263.1"/>
</dbReference>
<organism evidence="2 4">
    <name type="scientific">Staphylococcus delphini</name>
    <dbReference type="NCBI Taxonomy" id="53344"/>
    <lineage>
        <taxon>Bacteria</taxon>
        <taxon>Bacillati</taxon>
        <taxon>Bacillota</taxon>
        <taxon>Bacilli</taxon>
        <taxon>Bacillales</taxon>
        <taxon>Staphylococcaceae</taxon>
        <taxon>Staphylococcus</taxon>
        <taxon>Staphylococcus intermedius group</taxon>
    </lineage>
</organism>
<sequence length="65" mass="7567">MKLWTYVDKNVRVILKNGKEFSGRVSGYDDEVANDNGEDCIYLDVGMELLYEFRESEIKSIEIID</sequence>
<dbReference type="Pfam" id="PF01423">
    <property type="entry name" value="LSM"/>
    <property type="match status" value="1"/>
</dbReference>
<dbReference type="SUPFAM" id="SSF50182">
    <property type="entry name" value="Sm-like ribonucleoproteins"/>
    <property type="match status" value="1"/>
</dbReference>
<protein>
    <submittedName>
        <fullName evidence="2">LSM domain protein</fullName>
    </submittedName>
</protein>
<evidence type="ECO:0000313" key="4">
    <source>
        <dbReference type="Proteomes" id="UP000217473"/>
    </source>
</evidence>
<dbReference type="AlphaFoldDB" id="A0AAX0QTK5"/>
<dbReference type="InterPro" id="IPR001163">
    <property type="entry name" value="Sm_dom_euk/arc"/>
</dbReference>
<comment type="caution">
    <text evidence="2">The sequence shown here is derived from an EMBL/GenBank/DDBJ whole genome shotgun (WGS) entry which is preliminary data.</text>
</comment>
<name>A0AAX0QTK5_9STAP</name>
<keyword evidence="5" id="KW-1185">Reference proteome</keyword>